<comment type="caution">
    <text evidence="1">The sequence shown here is derived from an EMBL/GenBank/DDBJ whole genome shotgun (WGS) entry which is preliminary data.</text>
</comment>
<dbReference type="Proteomes" id="UP000469949">
    <property type="component" value="Unassembled WGS sequence"/>
</dbReference>
<proteinExistence type="predicted"/>
<evidence type="ECO:0000313" key="1">
    <source>
        <dbReference type="EMBL" id="KAB7783505.1"/>
    </source>
</evidence>
<accession>A0A833J2W5</accession>
<dbReference type="AlphaFoldDB" id="A0A833J2W5"/>
<name>A0A833J2W5_9HYPH</name>
<reference evidence="1 2" key="1">
    <citation type="submission" date="2019-10" db="EMBL/GenBank/DDBJ databases">
        <title>Draft Genome Sequence of the Caffeine Degrading Methylotroph Methylorubrum populi PINKEL.</title>
        <authorList>
            <person name="Dawson S.C."/>
            <person name="Zhang X."/>
            <person name="Wright M.E."/>
            <person name="Sharma G."/>
            <person name="Langner J.T."/>
            <person name="Ditty J.L."/>
            <person name="Subuyuj G.A."/>
        </authorList>
    </citation>
    <scope>NUCLEOTIDE SEQUENCE [LARGE SCALE GENOMIC DNA]</scope>
    <source>
        <strain evidence="1 2">Pinkel</strain>
    </source>
</reference>
<gene>
    <name evidence="1" type="ORF">F8B43_4067</name>
</gene>
<organism evidence="1 2">
    <name type="scientific">Methylorubrum populi</name>
    <dbReference type="NCBI Taxonomy" id="223967"/>
    <lineage>
        <taxon>Bacteria</taxon>
        <taxon>Pseudomonadati</taxon>
        <taxon>Pseudomonadota</taxon>
        <taxon>Alphaproteobacteria</taxon>
        <taxon>Hyphomicrobiales</taxon>
        <taxon>Methylobacteriaceae</taxon>
        <taxon>Methylorubrum</taxon>
    </lineage>
</organism>
<protein>
    <submittedName>
        <fullName evidence="1">Uncharacterized protein</fullName>
    </submittedName>
</protein>
<dbReference type="EMBL" id="WEKV01000016">
    <property type="protein sequence ID" value="KAB7783505.1"/>
    <property type="molecule type" value="Genomic_DNA"/>
</dbReference>
<sequence length="76" mass="8151">MTAPKIPVHTVEPDGPGRLIVKVRGEVAGHVSEDAEHPGLWVVEDQDGRFMGRVGEPEKAAAFLAAWFGAEDEDAT</sequence>
<evidence type="ECO:0000313" key="2">
    <source>
        <dbReference type="Proteomes" id="UP000469949"/>
    </source>
</evidence>
<dbReference type="RefSeq" id="WP_152278174.1">
    <property type="nucleotide sequence ID" value="NZ_WEKV01000016.1"/>
</dbReference>